<evidence type="ECO:0000259" key="3">
    <source>
        <dbReference type="PROSITE" id="PS51387"/>
    </source>
</evidence>
<feature type="domain" description="FAD-binding PCMH-type" evidence="3">
    <location>
        <begin position="1"/>
        <end position="187"/>
    </location>
</feature>
<name>A0A0B1Q8H9_9HYPH</name>
<protein>
    <submittedName>
        <fullName evidence="4">2-hydroxy-acid oxidase</fullName>
    </submittedName>
</protein>
<dbReference type="AlphaFoldDB" id="A0A0B1Q8H9"/>
<dbReference type="Pfam" id="PF01565">
    <property type="entry name" value="FAD_binding_4"/>
    <property type="match status" value="1"/>
</dbReference>
<gene>
    <name evidence="4" type="ORF">LA66_03250</name>
</gene>
<dbReference type="Proteomes" id="UP000030826">
    <property type="component" value="Unassembled WGS sequence"/>
</dbReference>
<dbReference type="EMBL" id="JRFJ01000001">
    <property type="protein sequence ID" value="KHJ55676.1"/>
    <property type="molecule type" value="Genomic_DNA"/>
</dbReference>
<comment type="caution">
    <text evidence="4">The sequence shown here is derived from an EMBL/GenBank/DDBJ whole genome shotgun (WGS) entry which is preliminary data.</text>
</comment>
<keyword evidence="1" id="KW-0285">Flavoprotein</keyword>
<keyword evidence="2" id="KW-0274">FAD</keyword>
<dbReference type="Gene3D" id="3.30.465.10">
    <property type="match status" value="1"/>
</dbReference>
<dbReference type="RefSeq" id="WP_039188675.1">
    <property type="nucleotide sequence ID" value="NZ_JRFJ01000001.1"/>
</dbReference>
<dbReference type="GO" id="GO:0003824">
    <property type="term" value="F:catalytic activity"/>
    <property type="evidence" value="ECO:0007669"/>
    <property type="project" value="InterPro"/>
</dbReference>
<evidence type="ECO:0000313" key="5">
    <source>
        <dbReference type="Proteomes" id="UP000030826"/>
    </source>
</evidence>
<dbReference type="InterPro" id="IPR036318">
    <property type="entry name" value="FAD-bd_PCMH-like_sf"/>
</dbReference>
<proteinExistence type="predicted"/>
<dbReference type="InterPro" id="IPR016169">
    <property type="entry name" value="FAD-bd_PCMH_sub2"/>
</dbReference>
<dbReference type="InterPro" id="IPR016166">
    <property type="entry name" value="FAD-bd_PCMH"/>
</dbReference>
<dbReference type="PANTHER" id="PTHR11748">
    <property type="entry name" value="D-LACTATE DEHYDROGENASE"/>
    <property type="match status" value="1"/>
</dbReference>
<dbReference type="PANTHER" id="PTHR11748:SF103">
    <property type="entry name" value="GLYCOLATE OXIDASE SUBUNIT GLCE"/>
    <property type="match status" value="1"/>
</dbReference>
<dbReference type="InterPro" id="IPR016164">
    <property type="entry name" value="FAD-linked_Oxase-like_C"/>
</dbReference>
<dbReference type="SUPFAM" id="SSF56176">
    <property type="entry name" value="FAD-binding/transporter-associated domain-like"/>
    <property type="match status" value="1"/>
</dbReference>
<dbReference type="GO" id="GO:0071949">
    <property type="term" value="F:FAD binding"/>
    <property type="evidence" value="ECO:0007669"/>
    <property type="project" value="InterPro"/>
</dbReference>
<accession>A0A0B1Q8H9</accession>
<reference evidence="4 5" key="1">
    <citation type="submission" date="2014-09" db="EMBL/GenBank/DDBJ databases">
        <title>Isolation and characterization of Aurantimonas altamirensis ON-56566 from clinical sample following a dog bite.</title>
        <authorList>
            <person name="Eshaghi A."/>
            <person name="Li A."/>
            <person name="Shahinas D."/>
            <person name="Bahn P."/>
            <person name="Kus J.V."/>
            <person name="Patel S.N."/>
        </authorList>
    </citation>
    <scope>NUCLEOTIDE SEQUENCE [LARGE SCALE GENOMIC DNA]</scope>
    <source>
        <strain evidence="4 5">ON-56566</strain>
    </source>
</reference>
<evidence type="ECO:0000256" key="1">
    <source>
        <dbReference type="ARBA" id="ARBA00022630"/>
    </source>
</evidence>
<dbReference type="STRING" id="370622.LA66_03250"/>
<dbReference type="PROSITE" id="PS51387">
    <property type="entry name" value="FAD_PCMH"/>
    <property type="match status" value="1"/>
</dbReference>
<dbReference type="SUPFAM" id="SSF55103">
    <property type="entry name" value="FAD-linked oxidases, C-terminal domain"/>
    <property type="match status" value="1"/>
</dbReference>
<dbReference type="InterPro" id="IPR006094">
    <property type="entry name" value="Oxid_FAD_bind_N"/>
</dbReference>
<organism evidence="4 5">
    <name type="scientific">Aureimonas altamirensis</name>
    <dbReference type="NCBI Taxonomy" id="370622"/>
    <lineage>
        <taxon>Bacteria</taxon>
        <taxon>Pseudomonadati</taxon>
        <taxon>Pseudomonadota</taxon>
        <taxon>Alphaproteobacteria</taxon>
        <taxon>Hyphomicrobiales</taxon>
        <taxon>Aurantimonadaceae</taxon>
        <taxon>Aureimonas</taxon>
    </lineage>
</organism>
<evidence type="ECO:0000313" key="4">
    <source>
        <dbReference type="EMBL" id="KHJ55676.1"/>
    </source>
</evidence>
<sequence length="405" mass="42611">MLNTQRKIIRPDTAEGVRDAVQAALADAAPLAVEGTGSKAAIGKPVQAAATLSTAGLSGITLYEPEELVLSARAGTPMAEIEAALQARGQRLEFEPIDYGPLLGQPAGEGTLGGTISCNLSGPRRIKQGAARDHILGIAAVSGRGEIYRAGGRVVKNVTGYDLSKGMTGAWGTLSILTDITIKVMPDAETETTLVLRNLQDDEAAGALSAAMGSSAEASGAAHLPYGVAAGVLDGRFGKQAATLVRLEGFGPSVAARAGHLAQAMERVGAVERLERDESRLLWRQVRDVAPFAGPDHRAVWRLSVTPTRGPEIVMALRMHMAADALYDWQCGLIFLRLEHGVEAERIRAVIAQHGGGHATLVRAGLDERLSTPVFQPQPPALAALSQRLRAQFDPQSILNPGRMG</sequence>
<evidence type="ECO:0000256" key="2">
    <source>
        <dbReference type="ARBA" id="ARBA00022827"/>
    </source>
</evidence>
<dbReference type="OrthoDB" id="9811557at2"/>